<dbReference type="PANTHER" id="PTHR46224:SF61">
    <property type="entry name" value="ANKYRIN-LIKE PROTEIN"/>
    <property type="match status" value="1"/>
</dbReference>
<evidence type="ECO:0000313" key="4">
    <source>
        <dbReference type="Proteomes" id="UP001214201"/>
    </source>
</evidence>
<dbReference type="PANTHER" id="PTHR46224">
    <property type="entry name" value="ANKYRIN REPEAT FAMILY PROTEIN"/>
    <property type="match status" value="1"/>
</dbReference>
<dbReference type="InterPro" id="IPR036770">
    <property type="entry name" value="Ankyrin_rpt-contain_sf"/>
</dbReference>
<evidence type="ECO:0000313" key="3">
    <source>
        <dbReference type="EMBL" id="WDM72084.1"/>
    </source>
</evidence>
<dbReference type="PROSITE" id="PS50088">
    <property type="entry name" value="ANK_REPEAT"/>
    <property type="match status" value="1"/>
</dbReference>
<dbReference type="Gene3D" id="1.25.40.20">
    <property type="entry name" value="Ankyrin repeat-containing domain"/>
    <property type="match status" value="1"/>
</dbReference>
<protein>
    <submittedName>
        <fullName evidence="3">Ankyrin repeat domain-containing protein</fullName>
    </submittedName>
</protein>
<dbReference type="Pfam" id="PF12796">
    <property type="entry name" value="Ank_2"/>
    <property type="match status" value="2"/>
</dbReference>
<dbReference type="Proteomes" id="UP001214201">
    <property type="component" value="Chromosome"/>
</dbReference>
<dbReference type="EMBL" id="CP082214">
    <property type="protein sequence ID" value="WDM72084.1"/>
    <property type="molecule type" value="Genomic_DNA"/>
</dbReference>
<name>A0ABY7YE31_9XANT</name>
<dbReference type="RefSeq" id="WP_159407657.1">
    <property type="nucleotide sequence ID" value="NZ_CP033326.1"/>
</dbReference>
<dbReference type="SMART" id="SM00248">
    <property type="entry name" value="ANK"/>
    <property type="match status" value="5"/>
</dbReference>
<feature type="signal peptide" evidence="2">
    <location>
        <begin position="1"/>
        <end position="28"/>
    </location>
</feature>
<keyword evidence="2" id="KW-0732">Signal</keyword>
<evidence type="ECO:0000256" key="2">
    <source>
        <dbReference type="SAM" id="SignalP"/>
    </source>
</evidence>
<organism evidence="3 4">
    <name type="scientific">Xanthomonas cucurbitae</name>
    <dbReference type="NCBI Taxonomy" id="56453"/>
    <lineage>
        <taxon>Bacteria</taxon>
        <taxon>Pseudomonadati</taxon>
        <taxon>Pseudomonadota</taxon>
        <taxon>Gammaproteobacteria</taxon>
        <taxon>Lysobacterales</taxon>
        <taxon>Lysobacteraceae</taxon>
        <taxon>Xanthomonas</taxon>
    </lineage>
</organism>
<feature type="chain" id="PRO_5045387159" evidence="2">
    <location>
        <begin position="29"/>
        <end position="311"/>
    </location>
</feature>
<dbReference type="SUPFAM" id="SSF48403">
    <property type="entry name" value="Ankyrin repeat"/>
    <property type="match status" value="1"/>
</dbReference>
<dbReference type="InterPro" id="IPR051616">
    <property type="entry name" value="Cul2-RING_E3_ligase_SR"/>
</dbReference>
<gene>
    <name evidence="3" type="ORF">K6978_02450</name>
</gene>
<keyword evidence="1" id="KW-0040">ANK repeat</keyword>
<proteinExistence type="predicted"/>
<feature type="repeat" description="ANK" evidence="1">
    <location>
        <begin position="155"/>
        <end position="188"/>
    </location>
</feature>
<reference evidence="3 4" key="1">
    <citation type="submission" date="2021-08" db="EMBL/GenBank/DDBJ databases">
        <title>Genome sequences of Xanthomonas cucurbitae isolates from 5 Midwestern US states.</title>
        <authorList>
            <person name="Hind S.R."/>
        </authorList>
    </citation>
    <scope>NUCLEOTIDE SEQUENCE [LARGE SCALE GENOMIC DNA]</scope>
    <source>
        <strain evidence="3 4">OH_261</strain>
    </source>
</reference>
<dbReference type="InterPro" id="IPR002110">
    <property type="entry name" value="Ankyrin_rpt"/>
</dbReference>
<sequence>MSRLVRILVLSLSLVCASCGGVSLPAPAQQSAYPLRSYFPDPKAQALALAAEHGNVEEVRRLMKEKHVDPDVIFSKDGYPLLMWPILTQNPEGLRAMLENGADPNARKLHPQQNTTRFKGRYEDNAMIWAAKQEDSIYLKLLLDHGGDPNARNSNGETLLLQAFLTQNKWENVKLLVERGADVNATSQGSPIIFHYAARGGFEQVFWLLEHGADPKINDLTRNPDGSHEYPVVADVFWHPGNPNDPTWQRKCQQWLLQRGHTRPPLPDYLQKMRKAFGFPSEEKDIPLLGSSRITVGAIEHFRVARAGSWR</sequence>
<accession>A0ABY7YE31</accession>
<evidence type="ECO:0000256" key="1">
    <source>
        <dbReference type="PROSITE-ProRule" id="PRU00023"/>
    </source>
</evidence>
<keyword evidence="4" id="KW-1185">Reference proteome</keyword>